<sequence length="96" mass="10825">MGTVCSVQAADSLWWPHSPWRLLQVTWDEPDLLQNVKRVSPWLVELASNMAAIHFSPFSSPRKKLRLPQHLDFPIEGQFPMPIFSGSNLLGPSSSL</sequence>
<keyword evidence="3" id="KW-1185">Reference proteome</keyword>
<evidence type="ECO:0000259" key="1">
    <source>
        <dbReference type="Pfam" id="PF06507"/>
    </source>
</evidence>
<dbReference type="Gene3D" id="2.30.30.1040">
    <property type="match status" value="1"/>
</dbReference>
<dbReference type="GO" id="GO:0009725">
    <property type="term" value="P:response to hormone"/>
    <property type="evidence" value="ECO:0007669"/>
    <property type="project" value="InterPro"/>
</dbReference>
<dbReference type="EMBL" id="JAPFFJ010000016">
    <property type="protein sequence ID" value="KAJ6407437.1"/>
    <property type="molecule type" value="Genomic_DNA"/>
</dbReference>
<evidence type="ECO:0000313" key="3">
    <source>
        <dbReference type="Proteomes" id="UP001162972"/>
    </source>
</evidence>
<protein>
    <recommendedName>
        <fullName evidence="1">Auxin response factor domain-containing protein</fullName>
    </recommendedName>
</protein>
<dbReference type="PANTHER" id="PTHR31384:SF39">
    <property type="entry name" value="AUXIN RESPONSE FACTOR"/>
    <property type="match status" value="1"/>
</dbReference>
<dbReference type="GO" id="GO:0005634">
    <property type="term" value="C:nucleus"/>
    <property type="evidence" value="ECO:0007669"/>
    <property type="project" value="InterPro"/>
</dbReference>
<organism evidence="2 3">
    <name type="scientific">Salix udensis</name>
    <dbReference type="NCBI Taxonomy" id="889485"/>
    <lineage>
        <taxon>Eukaryota</taxon>
        <taxon>Viridiplantae</taxon>
        <taxon>Streptophyta</taxon>
        <taxon>Embryophyta</taxon>
        <taxon>Tracheophyta</taxon>
        <taxon>Spermatophyta</taxon>
        <taxon>Magnoliopsida</taxon>
        <taxon>eudicotyledons</taxon>
        <taxon>Gunneridae</taxon>
        <taxon>Pentapetalae</taxon>
        <taxon>rosids</taxon>
        <taxon>fabids</taxon>
        <taxon>Malpighiales</taxon>
        <taxon>Salicaceae</taxon>
        <taxon>Saliceae</taxon>
        <taxon>Salix</taxon>
    </lineage>
</organism>
<dbReference type="GO" id="GO:0003677">
    <property type="term" value="F:DNA binding"/>
    <property type="evidence" value="ECO:0007669"/>
    <property type="project" value="InterPro"/>
</dbReference>
<dbReference type="GO" id="GO:0006355">
    <property type="term" value="P:regulation of DNA-templated transcription"/>
    <property type="evidence" value="ECO:0007669"/>
    <property type="project" value="InterPro"/>
</dbReference>
<dbReference type="Pfam" id="PF06507">
    <property type="entry name" value="ARF_AD"/>
    <property type="match status" value="1"/>
</dbReference>
<dbReference type="InterPro" id="IPR010525">
    <property type="entry name" value="ARF_dom"/>
</dbReference>
<comment type="caution">
    <text evidence="2">The sequence shown here is derived from an EMBL/GenBank/DDBJ whole genome shotgun (WGS) entry which is preliminary data.</text>
</comment>
<reference evidence="2 3" key="1">
    <citation type="journal article" date="2023" name="Int. J. Mol. Sci.">
        <title>De Novo Assembly and Annotation of 11 Diverse Shrub Willow (Salix) Genomes Reveals Novel Gene Organization in Sex-Linked Regions.</title>
        <authorList>
            <person name="Hyden B."/>
            <person name="Feng K."/>
            <person name="Yates T.B."/>
            <person name="Jawdy S."/>
            <person name="Cereghino C."/>
            <person name="Smart L.B."/>
            <person name="Muchero W."/>
        </authorList>
    </citation>
    <scope>NUCLEOTIDE SEQUENCE [LARGE SCALE GENOMIC DNA]</scope>
    <source>
        <tissue evidence="2">Shoot tip</tissue>
    </source>
</reference>
<name>A0AAD6JN56_9ROSI</name>
<dbReference type="Proteomes" id="UP001162972">
    <property type="component" value="Chromosome 6"/>
</dbReference>
<accession>A0AAD6JN56</accession>
<dbReference type="AlphaFoldDB" id="A0AAD6JN56"/>
<dbReference type="PANTHER" id="PTHR31384">
    <property type="entry name" value="AUXIN RESPONSE FACTOR 4-RELATED"/>
    <property type="match status" value="1"/>
</dbReference>
<gene>
    <name evidence="2" type="ORF">OIU84_010853</name>
</gene>
<dbReference type="InterPro" id="IPR044835">
    <property type="entry name" value="ARF_plant"/>
</dbReference>
<feature type="domain" description="Auxin response factor" evidence="1">
    <location>
        <begin position="1"/>
        <end position="47"/>
    </location>
</feature>
<proteinExistence type="predicted"/>
<evidence type="ECO:0000313" key="2">
    <source>
        <dbReference type="EMBL" id="KAJ6407437.1"/>
    </source>
</evidence>